<evidence type="ECO:0000256" key="1">
    <source>
        <dbReference type="ARBA" id="ARBA00006795"/>
    </source>
</evidence>
<name>A0A2J7QLD2_9NEOP</name>
<dbReference type="GO" id="GO:0000398">
    <property type="term" value="P:mRNA splicing, via spliceosome"/>
    <property type="evidence" value="ECO:0007669"/>
    <property type="project" value="TreeGrafter"/>
</dbReference>
<dbReference type="SUPFAM" id="SSF54197">
    <property type="entry name" value="HIT-like"/>
    <property type="match status" value="1"/>
</dbReference>
<accession>A0A2J7QLD2</accession>
<feature type="compositionally biased region" description="Basic residues" evidence="3">
    <location>
        <begin position="352"/>
        <end position="363"/>
    </location>
</feature>
<feature type="compositionally biased region" description="Basic residues" evidence="3">
    <location>
        <begin position="84"/>
        <end position="101"/>
    </location>
</feature>
<sequence length="907" mass="104256">MHTVFRAVIPHSVVYFYQAEQYHIPGDSIFQYFLLVNSHCAWTGKAEADYIRKKEKDERARLRGDDKWILPSLEARIKAETNKEKKKKHKKKKKKSKRKKSSSSFSDTANESEEEDEWVEKVIGTSEPVADKTCETVTAGKSHLGPSQVENGPKSVVSQEKQEKSQVSSVRDEWMTLPGLFPCLSREQLREQSRHSHKTEEQQQKDRCILDRLGQSDRELNPYWRDGGTGLPPERKDAEQVSKEARTLPVKSAGHQGVDWLHQTLEHSKEQTAKEGRSVGEIAMEQKGTLEKLNRMLGEAEKRSRAPGSGKEYERNEQGNGRSGWRKDRCDTERTRSIVDGLNAKSSDDQKHSHRNKHGRSHTAYRSFQRPRTDEDFQHRQHDKQDGHSLGRSLYSEKSETFQKPKDEVDVSGRESPLRQDVSRQEVDGVSTLSSCRSPVVSENWRRKVSDNVVSSSNLKSSTCKETNACMKTLSSSSESEDEGKKTSEVPLVLTDKEMNDLGAKLIKAEILGNETLAKELKKKLDAARTALATKHREMKNTVAAAEEEEETVILTRTDSRGFVRPIQQFDQHVKPVGGRRRKQKMETHAEGKRVRYYADDDKYSLRDLFEREKLSTVEDENVMFSKLAAKGAGPNDHKYDMDDLFEEQAQLKVCDGKVKSRERGQAIREHKMIENCCWCFESKKMLKHLVVAIGSKVYLCVPPYQSLTVGHCLVVPMYHTPCATQLDEDVWSEIQTFRKTLTSMFREQLNLDVVFFETAMYLQKFPHMMMECVTLPQETGHLAPIYFKKAILECETEWTTNKKLVDLSGKDVRRAVPKGLPYFAVDFGLDSGFAHVIEDEKMFPKNFAQEIIGGMLDLDHSLWRKQRREEFDSQRKKALQFAEWWKMYDFTIRKEKDSLASEHIEA</sequence>
<comment type="similarity">
    <text evidence="1">Belongs to the CWF19 family.</text>
</comment>
<dbReference type="Pfam" id="PF04677">
    <property type="entry name" value="CwfJ_C_1"/>
    <property type="match status" value="1"/>
</dbReference>
<dbReference type="GO" id="GO:0071014">
    <property type="term" value="C:post-mRNA release spliceosomal complex"/>
    <property type="evidence" value="ECO:0007669"/>
    <property type="project" value="TreeGrafter"/>
</dbReference>
<dbReference type="STRING" id="105785.A0A2J7QLD2"/>
<dbReference type="InterPro" id="IPR006767">
    <property type="entry name" value="Cwf19-like_C_dom-2"/>
</dbReference>
<evidence type="ECO:0000256" key="3">
    <source>
        <dbReference type="SAM" id="MobiDB-lite"/>
    </source>
</evidence>
<dbReference type="Gene3D" id="3.30.428.10">
    <property type="entry name" value="HIT-like"/>
    <property type="match status" value="1"/>
</dbReference>
<feature type="region of interest" description="Disordered" evidence="3">
    <location>
        <begin position="187"/>
        <end position="430"/>
    </location>
</feature>
<reference evidence="6 7" key="1">
    <citation type="submission" date="2017-12" db="EMBL/GenBank/DDBJ databases">
        <title>Hemimetabolous genomes reveal molecular basis of termite eusociality.</title>
        <authorList>
            <person name="Harrison M.C."/>
            <person name="Jongepier E."/>
            <person name="Robertson H.M."/>
            <person name="Arning N."/>
            <person name="Bitard-Feildel T."/>
            <person name="Chao H."/>
            <person name="Childers C.P."/>
            <person name="Dinh H."/>
            <person name="Doddapaneni H."/>
            <person name="Dugan S."/>
            <person name="Gowin J."/>
            <person name="Greiner C."/>
            <person name="Han Y."/>
            <person name="Hu H."/>
            <person name="Hughes D.S.T."/>
            <person name="Huylmans A.-K."/>
            <person name="Kemena C."/>
            <person name="Kremer L.P.M."/>
            <person name="Lee S.L."/>
            <person name="Lopez-Ezquerra A."/>
            <person name="Mallet L."/>
            <person name="Monroy-Kuhn J.M."/>
            <person name="Moser A."/>
            <person name="Murali S.C."/>
            <person name="Muzny D.M."/>
            <person name="Otani S."/>
            <person name="Piulachs M.-D."/>
            <person name="Poelchau M."/>
            <person name="Qu J."/>
            <person name="Schaub F."/>
            <person name="Wada-Katsumata A."/>
            <person name="Worley K.C."/>
            <person name="Xie Q."/>
            <person name="Ylla G."/>
            <person name="Poulsen M."/>
            <person name="Gibbs R.A."/>
            <person name="Schal C."/>
            <person name="Richards S."/>
            <person name="Belles X."/>
            <person name="Korb J."/>
            <person name="Bornberg-Bauer E."/>
        </authorList>
    </citation>
    <scope>NUCLEOTIDE SEQUENCE [LARGE SCALE GENOMIC DNA]</scope>
    <source>
        <tissue evidence="6">Whole body</tissue>
    </source>
</reference>
<evidence type="ECO:0000256" key="2">
    <source>
        <dbReference type="SAM" id="Coils"/>
    </source>
</evidence>
<dbReference type="FunCoup" id="A0A2J7QLD2">
    <property type="interactions" value="1766"/>
</dbReference>
<dbReference type="AlphaFoldDB" id="A0A2J7QLD2"/>
<feature type="compositionally biased region" description="Basic and acidic residues" evidence="3">
    <location>
        <begin position="325"/>
        <end position="337"/>
    </location>
</feature>
<feature type="domain" description="Cwf19-like C-terminal" evidence="5">
    <location>
        <begin position="669"/>
        <end position="789"/>
    </location>
</feature>
<protein>
    <submittedName>
        <fullName evidence="6">CWF19-like protein 2</fullName>
    </submittedName>
</protein>
<feature type="domain" description="Cwf19-like protein C-terminal" evidence="4">
    <location>
        <begin position="798"/>
        <end position="892"/>
    </location>
</feature>
<evidence type="ECO:0000259" key="4">
    <source>
        <dbReference type="Pfam" id="PF04676"/>
    </source>
</evidence>
<gene>
    <name evidence="6" type="ORF">B7P43_G07054</name>
</gene>
<keyword evidence="7" id="KW-1185">Reference proteome</keyword>
<dbReference type="InterPro" id="IPR006768">
    <property type="entry name" value="Cwf19-like_C_dom-1"/>
</dbReference>
<dbReference type="PANTHER" id="PTHR12072">
    <property type="entry name" value="CWF19, CELL CYCLE CONTROL PROTEIN"/>
    <property type="match status" value="1"/>
</dbReference>
<keyword evidence="2" id="KW-0175">Coiled coil</keyword>
<dbReference type="InterPro" id="IPR040194">
    <property type="entry name" value="Cwf19-like"/>
</dbReference>
<feature type="compositionally biased region" description="Basic and acidic residues" evidence="3">
    <location>
        <begin position="187"/>
        <end position="220"/>
    </location>
</feature>
<feature type="compositionally biased region" description="Basic and acidic residues" evidence="3">
    <location>
        <begin position="233"/>
        <end position="246"/>
    </location>
</feature>
<feature type="coiled-coil region" evidence="2">
    <location>
        <begin position="518"/>
        <end position="549"/>
    </location>
</feature>
<dbReference type="PANTHER" id="PTHR12072:SF5">
    <property type="entry name" value="CWF19-LIKE PROTEIN 2"/>
    <property type="match status" value="1"/>
</dbReference>
<dbReference type="Pfam" id="PF04676">
    <property type="entry name" value="CwfJ_C_2"/>
    <property type="match status" value="1"/>
</dbReference>
<organism evidence="6 7">
    <name type="scientific">Cryptotermes secundus</name>
    <dbReference type="NCBI Taxonomy" id="105785"/>
    <lineage>
        <taxon>Eukaryota</taxon>
        <taxon>Metazoa</taxon>
        <taxon>Ecdysozoa</taxon>
        <taxon>Arthropoda</taxon>
        <taxon>Hexapoda</taxon>
        <taxon>Insecta</taxon>
        <taxon>Pterygota</taxon>
        <taxon>Neoptera</taxon>
        <taxon>Polyneoptera</taxon>
        <taxon>Dictyoptera</taxon>
        <taxon>Blattodea</taxon>
        <taxon>Blattoidea</taxon>
        <taxon>Termitoidae</taxon>
        <taxon>Kalotermitidae</taxon>
        <taxon>Cryptotermitinae</taxon>
        <taxon>Cryptotermes</taxon>
    </lineage>
</organism>
<feature type="compositionally biased region" description="Basic and acidic residues" evidence="3">
    <location>
        <begin position="371"/>
        <end position="427"/>
    </location>
</feature>
<feature type="compositionally biased region" description="Basic and acidic residues" evidence="3">
    <location>
        <begin position="264"/>
        <end position="278"/>
    </location>
</feature>
<comment type="caution">
    <text evidence="6">The sequence shown here is derived from an EMBL/GenBank/DDBJ whole genome shotgun (WGS) entry which is preliminary data.</text>
</comment>
<dbReference type="OrthoDB" id="2113965at2759"/>
<dbReference type="Proteomes" id="UP000235965">
    <property type="component" value="Unassembled WGS sequence"/>
</dbReference>
<dbReference type="EMBL" id="NEVH01013247">
    <property type="protein sequence ID" value="PNF29387.1"/>
    <property type="molecule type" value="Genomic_DNA"/>
</dbReference>
<evidence type="ECO:0000259" key="5">
    <source>
        <dbReference type="Pfam" id="PF04677"/>
    </source>
</evidence>
<feature type="compositionally biased region" description="Basic and acidic residues" evidence="3">
    <location>
        <begin position="288"/>
        <end position="304"/>
    </location>
</feature>
<feature type="region of interest" description="Disordered" evidence="3">
    <location>
        <begin position="138"/>
        <end position="171"/>
    </location>
</feature>
<feature type="region of interest" description="Disordered" evidence="3">
    <location>
        <begin position="79"/>
        <end position="122"/>
    </location>
</feature>
<dbReference type="InParanoid" id="A0A2J7QLD2"/>
<dbReference type="InterPro" id="IPR036265">
    <property type="entry name" value="HIT-like_sf"/>
</dbReference>
<evidence type="ECO:0000313" key="7">
    <source>
        <dbReference type="Proteomes" id="UP000235965"/>
    </source>
</evidence>
<feature type="compositionally biased region" description="Basic and acidic residues" evidence="3">
    <location>
        <begin position="160"/>
        <end position="171"/>
    </location>
</feature>
<proteinExistence type="inferred from homology"/>
<evidence type="ECO:0000313" key="6">
    <source>
        <dbReference type="EMBL" id="PNF29387.1"/>
    </source>
</evidence>